<evidence type="ECO:0000313" key="2">
    <source>
        <dbReference type="Proteomes" id="UP000438182"/>
    </source>
</evidence>
<comment type="caution">
    <text evidence="1">The sequence shown here is derived from an EMBL/GenBank/DDBJ whole genome shotgun (WGS) entry which is preliminary data.</text>
</comment>
<proteinExistence type="predicted"/>
<dbReference type="InterPro" id="IPR019069">
    <property type="entry name" value="Restrct_endonuc_II_ScaI"/>
</dbReference>
<keyword evidence="1" id="KW-0378">Hydrolase</keyword>
<accession>A0A6I4NV34</accession>
<dbReference type="Pfam" id="PF09569">
    <property type="entry name" value="RE_ScaI"/>
    <property type="match status" value="1"/>
</dbReference>
<keyword evidence="1" id="KW-0540">Nuclease</keyword>
<gene>
    <name evidence="1" type="ORF">GB864_07105</name>
</gene>
<dbReference type="GO" id="GO:0004519">
    <property type="term" value="F:endonuclease activity"/>
    <property type="evidence" value="ECO:0007669"/>
    <property type="project" value="UniProtKB-KW"/>
</dbReference>
<keyword evidence="2" id="KW-1185">Reference proteome</keyword>
<name>A0A6I4NV34_9MICO</name>
<keyword evidence="1" id="KW-0255">Endonuclease</keyword>
<organism evidence="1 2">
    <name type="scientific">Agromyces seonyuensis</name>
    <dbReference type="NCBI Taxonomy" id="2662446"/>
    <lineage>
        <taxon>Bacteria</taxon>
        <taxon>Bacillati</taxon>
        <taxon>Actinomycetota</taxon>
        <taxon>Actinomycetes</taxon>
        <taxon>Micrococcales</taxon>
        <taxon>Microbacteriaceae</taxon>
        <taxon>Agromyces</taxon>
    </lineage>
</organism>
<reference evidence="1 2" key="1">
    <citation type="submission" date="2019-12" db="EMBL/GenBank/DDBJ databases">
        <authorList>
            <person name="Kim Y.S."/>
        </authorList>
    </citation>
    <scope>NUCLEOTIDE SEQUENCE [LARGE SCALE GENOMIC DNA]</scope>
    <source>
        <strain evidence="1 2">MMS17-SY077</strain>
    </source>
</reference>
<dbReference type="AlphaFoldDB" id="A0A6I4NV34"/>
<dbReference type="EMBL" id="WSTA01000023">
    <property type="protein sequence ID" value="MWB98316.1"/>
    <property type="molecule type" value="Genomic_DNA"/>
</dbReference>
<sequence>MFWSRPKSSESPYFDVPDNERQAVTRELLREHPLSGQDVTNAVLDAWEDIFTSTIGVGRIGIDIFPTPQIMGFLLHELIPLRVSSSHNGWRKDSEASEKDLVFEPDLRFSTEVKTSSNSNLIYGNRSYGVENSGRGKKAKSGYYIAVNFQSWREAGRNQPRIRRVRFGWIDSTDWIAQTAETGQASSLPSIVYGSQLAIVFDD</sequence>
<protein>
    <submittedName>
        <fullName evidence="1">ScaI family restriction endonuclease</fullName>
    </submittedName>
</protein>
<dbReference type="Proteomes" id="UP000438182">
    <property type="component" value="Unassembled WGS sequence"/>
</dbReference>
<evidence type="ECO:0000313" key="1">
    <source>
        <dbReference type="EMBL" id="MWB98316.1"/>
    </source>
</evidence>